<evidence type="ECO:0000313" key="1">
    <source>
        <dbReference type="EMBL" id="GAA4329149.1"/>
    </source>
</evidence>
<name>A0ABP8GSQ4_9SPHI</name>
<keyword evidence="2" id="KW-1185">Reference proteome</keyword>
<gene>
    <name evidence="1" type="ORF">GCM10023149_33620</name>
</gene>
<dbReference type="Proteomes" id="UP001500582">
    <property type="component" value="Unassembled WGS sequence"/>
</dbReference>
<evidence type="ECO:0000313" key="2">
    <source>
        <dbReference type="Proteomes" id="UP001500582"/>
    </source>
</evidence>
<sequence length="425" mass="50044">MIKKPTLPTILPPDTFFFKIPLENDRLLLGKEVVDKYYEPLPRDYRSLHRIKYDYVHFANDILTVKLELFKEKALNIYLHVEPEELHVACDCGMPGEKLCAHAFFGLHKLMWRYDETDLNHYYWPGIIGKGKNKERFVKITQSTFQLDIRPRKEYGLVYKPGFGFPELHDLNLEKPQETVIDTTKNNGSTQVMGFALQFNSRQHPTSHLPFLVPYIATMNKKGDQVAYYHNYLRRDKPKPHHIKQTNNQIMLQEFCYDQWETARSTGHPDREGHAAAWKKASVVMFNLWRKIIPKLQQETWFHSIYSYGFKNWQDKPRKYMMQPCQVSAGGVAVSFLLSDKNDHYLLEPVCRINGKEMGLAYRKTPLFIVHAVTNHYYLVGSLQEDELLNWFADHGNRVTILKEHFDDFRERFLNSLAECYPVCT</sequence>
<proteinExistence type="predicted"/>
<comment type="caution">
    <text evidence="1">The sequence shown here is derived from an EMBL/GenBank/DDBJ whole genome shotgun (WGS) entry which is preliminary data.</text>
</comment>
<dbReference type="RefSeq" id="WP_345212295.1">
    <property type="nucleotide sequence ID" value="NZ_BAABFT010000009.1"/>
</dbReference>
<organism evidence="1 2">
    <name type="scientific">Mucilaginibacter gynuensis</name>
    <dbReference type="NCBI Taxonomy" id="1302236"/>
    <lineage>
        <taxon>Bacteria</taxon>
        <taxon>Pseudomonadati</taxon>
        <taxon>Bacteroidota</taxon>
        <taxon>Sphingobacteriia</taxon>
        <taxon>Sphingobacteriales</taxon>
        <taxon>Sphingobacteriaceae</taxon>
        <taxon>Mucilaginibacter</taxon>
    </lineage>
</organism>
<evidence type="ECO:0008006" key="3">
    <source>
        <dbReference type="Google" id="ProtNLM"/>
    </source>
</evidence>
<protein>
    <recommendedName>
        <fullName evidence="3">SWIM-type domain-containing protein</fullName>
    </recommendedName>
</protein>
<accession>A0ABP8GSQ4</accession>
<reference evidence="2" key="1">
    <citation type="journal article" date="2019" name="Int. J. Syst. Evol. Microbiol.">
        <title>The Global Catalogue of Microorganisms (GCM) 10K type strain sequencing project: providing services to taxonomists for standard genome sequencing and annotation.</title>
        <authorList>
            <consortium name="The Broad Institute Genomics Platform"/>
            <consortium name="The Broad Institute Genome Sequencing Center for Infectious Disease"/>
            <person name="Wu L."/>
            <person name="Ma J."/>
        </authorList>
    </citation>
    <scope>NUCLEOTIDE SEQUENCE [LARGE SCALE GENOMIC DNA]</scope>
    <source>
        <strain evidence="2">JCM 17705</strain>
    </source>
</reference>
<dbReference type="EMBL" id="BAABFT010000009">
    <property type="protein sequence ID" value="GAA4329149.1"/>
    <property type="molecule type" value="Genomic_DNA"/>
</dbReference>